<dbReference type="Proteomes" id="UP000028980">
    <property type="component" value="Unassembled WGS sequence"/>
</dbReference>
<dbReference type="Pfam" id="PF13302">
    <property type="entry name" value="Acetyltransf_3"/>
    <property type="match status" value="1"/>
</dbReference>
<dbReference type="InterPro" id="IPR016181">
    <property type="entry name" value="Acyl_CoA_acyltransferase"/>
</dbReference>
<evidence type="ECO:0000313" key="5">
    <source>
        <dbReference type="EMBL" id="GAK76505.1"/>
    </source>
</evidence>
<evidence type="ECO:0000313" key="6">
    <source>
        <dbReference type="Proteomes" id="UP000028980"/>
    </source>
</evidence>
<comment type="caution">
    <text evidence="5">The sequence shown here is derived from an EMBL/GenBank/DDBJ whole genome shotgun (WGS) entry which is preliminary data.</text>
</comment>
<dbReference type="AlphaFoldDB" id="A0A081DC59"/>
<gene>
    <name evidence="5" type="ORF">JCM19296_2102</name>
</gene>
<protein>
    <submittedName>
        <fullName evidence="5">Acetyltransferase</fullName>
    </submittedName>
</protein>
<dbReference type="PANTHER" id="PTHR43792:SF8">
    <property type="entry name" value="[RIBOSOMAL PROTEIN US5]-ALANINE N-ACETYLTRANSFERASE"/>
    <property type="match status" value="1"/>
</dbReference>
<organism evidence="5 6">
    <name type="scientific">Nonlabens ulvanivorans</name>
    <name type="common">Persicivirga ulvanivorans</name>
    <dbReference type="NCBI Taxonomy" id="906888"/>
    <lineage>
        <taxon>Bacteria</taxon>
        <taxon>Pseudomonadati</taxon>
        <taxon>Bacteroidota</taxon>
        <taxon>Flavobacteriia</taxon>
        <taxon>Flavobacteriales</taxon>
        <taxon>Flavobacteriaceae</taxon>
        <taxon>Nonlabens</taxon>
    </lineage>
</organism>
<dbReference type="Gene3D" id="3.40.630.30">
    <property type="match status" value="1"/>
</dbReference>
<proteinExistence type="inferred from homology"/>
<evidence type="ECO:0000256" key="3">
    <source>
        <dbReference type="ARBA" id="ARBA00038502"/>
    </source>
</evidence>
<evidence type="ECO:0000259" key="4">
    <source>
        <dbReference type="PROSITE" id="PS51186"/>
    </source>
</evidence>
<accession>A0A081DC59</accession>
<evidence type="ECO:0000256" key="1">
    <source>
        <dbReference type="ARBA" id="ARBA00022679"/>
    </source>
</evidence>
<dbReference type="GO" id="GO:0016747">
    <property type="term" value="F:acyltransferase activity, transferring groups other than amino-acyl groups"/>
    <property type="evidence" value="ECO:0007669"/>
    <property type="project" value="InterPro"/>
</dbReference>
<feature type="domain" description="N-acetyltransferase" evidence="4">
    <location>
        <begin position="6"/>
        <end position="167"/>
    </location>
</feature>
<dbReference type="PANTHER" id="PTHR43792">
    <property type="entry name" value="GNAT FAMILY, PUTATIVE (AFU_ORTHOLOGUE AFUA_3G00765)-RELATED-RELATED"/>
    <property type="match status" value="1"/>
</dbReference>
<dbReference type="InterPro" id="IPR000182">
    <property type="entry name" value="GNAT_dom"/>
</dbReference>
<dbReference type="SUPFAM" id="SSF55729">
    <property type="entry name" value="Acyl-CoA N-acyltransferases (Nat)"/>
    <property type="match status" value="1"/>
</dbReference>
<comment type="similarity">
    <text evidence="3">Belongs to the acetyltransferase family. RimJ subfamily.</text>
</comment>
<sequence>MYSERLTYQLLKASDLNELHELNLIPEVDQFNTMGIPDSIQVTKDLLDAKIKDHQQENISKLTYSIRLTDSSEFIGIAGILFGQPKYKKAELWMKFNPKFWNQGYATETITRLLKSCFIEHQLHRVEAGCAVENHASKKVLEKCGFIVEGIQRKNLPLKTGWSDNYEFGILEEEWNK</sequence>
<dbReference type="PROSITE" id="PS51186">
    <property type="entry name" value="GNAT"/>
    <property type="match status" value="1"/>
</dbReference>
<name>A0A081DC59_NONUL</name>
<evidence type="ECO:0000256" key="2">
    <source>
        <dbReference type="ARBA" id="ARBA00023315"/>
    </source>
</evidence>
<dbReference type="InterPro" id="IPR051531">
    <property type="entry name" value="N-acetyltransferase"/>
</dbReference>
<keyword evidence="2" id="KW-0012">Acyltransferase</keyword>
<dbReference type="EMBL" id="BBLG01000004">
    <property type="protein sequence ID" value="GAK76505.1"/>
    <property type="molecule type" value="Genomic_DNA"/>
</dbReference>
<keyword evidence="1 5" id="KW-0808">Transferase</keyword>
<reference evidence="5 6" key="1">
    <citation type="journal article" date="2014" name="Genome Announc.">
        <title>Draft Genome Sequences of Marine Flavobacterium Nonlabens Strains NR17, NR24, NR27, NR32, NR33, and Ara13.</title>
        <authorList>
            <person name="Nakanishi M."/>
            <person name="Meirelles P."/>
            <person name="Suzuki R."/>
            <person name="Takatani N."/>
            <person name="Mino S."/>
            <person name="Suda W."/>
            <person name="Oshima K."/>
            <person name="Hattori M."/>
            <person name="Ohkuma M."/>
            <person name="Hosokawa M."/>
            <person name="Miyashita K."/>
            <person name="Thompson F.L."/>
            <person name="Niwa A."/>
            <person name="Sawabe T."/>
            <person name="Sawabe T."/>
        </authorList>
    </citation>
    <scope>NUCLEOTIDE SEQUENCE [LARGE SCALE GENOMIC DNA]</scope>
    <source>
        <strain evidence="6">JCM19296</strain>
    </source>
</reference>